<evidence type="ECO:0000313" key="17">
    <source>
        <dbReference type="Proteomes" id="UP001497382"/>
    </source>
</evidence>
<keyword evidence="11" id="KW-0443">Lipid metabolism</keyword>
<dbReference type="GO" id="GO:0046872">
    <property type="term" value="F:metal ion binding"/>
    <property type="evidence" value="ECO:0007669"/>
    <property type="project" value="UniProtKB-KW"/>
</dbReference>
<dbReference type="SUPFAM" id="SSF48619">
    <property type="entry name" value="Phospholipase A2, PLA2"/>
    <property type="match status" value="1"/>
</dbReference>
<dbReference type="AlphaFoldDB" id="A0AAV1Z8Z7"/>
<comment type="caution">
    <text evidence="16">The sequence shown here is derived from an EMBL/GenBank/DDBJ whole genome shotgun (WGS) entry which is preliminary data.</text>
</comment>
<evidence type="ECO:0000256" key="7">
    <source>
        <dbReference type="ARBA" id="ARBA00022723"/>
    </source>
</evidence>
<dbReference type="GO" id="GO:0016042">
    <property type="term" value="P:lipid catabolic process"/>
    <property type="evidence" value="ECO:0007669"/>
    <property type="project" value="UniProtKB-KW"/>
</dbReference>
<dbReference type="GO" id="GO:0050482">
    <property type="term" value="P:arachidonate secretion"/>
    <property type="evidence" value="ECO:0007669"/>
    <property type="project" value="InterPro"/>
</dbReference>
<proteinExistence type="predicted"/>
<evidence type="ECO:0000256" key="14">
    <source>
        <dbReference type="SAM" id="SignalP"/>
    </source>
</evidence>
<keyword evidence="12" id="KW-1015">Disulfide bond</keyword>
<dbReference type="InterPro" id="IPR036444">
    <property type="entry name" value="PLipase_A2_dom_sf"/>
</dbReference>
<evidence type="ECO:0000259" key="15">
    <source>
        <dbReference type="Pfam" id="PF05826"/>
    </source>
</evidence>
<evidence type="ECO:0000256" key="8">
    <source>
        <dbReference type="ARBA" id="ARBA00022801"/>
    </source>
</evidence>
<dbReference type="InterPro" id="IPR016090">
    <property type="entry name" value="PLA2-like_dom"/>
</dbReference>
<name>A0AAV1Z8Z7_9ARAC</name>
<keyword evidence="14" id="KW-0732">Signal</keyword>
<evidence type="ECO:0000313" key="16">
    <source>
        <dbReference type="EMBL" id="CAL1268159.1"/>
    </source>
</evidence>
<dbReference type="GO" id="GO:0006644">
    <property type="term" value="P:phospholipid metabolic process"/>
    <property type="evidence" value="ECO:0007669"/>
    <property type="project" value="InterPro"/>
</dbReference>
<keyword evidence="10" id="KW-0442">Lipid degradation</keyword>
<keyword evidence="9" id="KW-0106">Calcium</keyword>
<evidence type="ECO:0000256" key="9">
    <source>
        <dbReference type="ARBA" id="ARBA00022837"/>
    </source>
</evidence>
<accession>A0AAV1Z8Z7</accession>
<keyword evidence="17" id="KW-1185">Reference proteome</keyword>
<evidence type="ECO:0000256" key="13">
    <source>
        <dbReference type="ARBA" id="ARBA00029903"/>
    </source>
</evidence>
<evidence type="ECO:0000256" key="1">
    <source>
        <dbReference type="ARBA" id="ARBA00001604"/>
    </source>
</evidence>
<reference evidence="16 17" key="1">
    <citation type="submission" date="2024-04" db="EMBL/GenBank/DDBJ databases">
        <authorList>
            <person name="Rising A."/>
            <person name="Reimegard J."/>
            <person name="Sonavane S."/>
            <person name="Akerstrom W."/>
            <person name="Nylinder S."/>
            <person name="Hedman E."/>
            <person name="Kallberg Y."/>
        </authorList>
    </citation>
    <scope>NUCLEOTIDE SEQUENCE [LARGE SCALE GENOMIC DNA]</scope>
</reference>
<dbReference type="EC" id="3.1.1.4" evidence="4"/>
<comment type="catalytic activity">
    <reaction evidence="1">
        <text>a 1,2-diacyl-sn-glycero-3-phosphocholine + H2O = a 1-acyl-sn-glycero-3-phosphocholine + a fatty acid + H(+)</text>
        <dbReference type="Rhea" id="RHEA:15801"/>
        <dbReference type="ChEBI" id="CHEBI:15377"/>
        <dbReference type="ChEBI" id="CHEBI:15378"/>
        <dbReference type="ChEBI" id="CHEBI:28868"/>
        <dbReference type="ChEBI" id="CHEBI:57643"/>
        <dbReference type="ChEBI" id="CHEBI:58168"/>
        <dbReference type="EC" id="3.1.1.4"/>
    </reaction>
</comment>
<dbReference type="EMBL" id="CAXIEN010000032">
    <property type="protein sequence ID" value="CAL1268159.1"/>
    <property type="molecule type" value="Genomic_DNA"/>
</dbReference>
<dbReference type="FunFam" id="1.20.90.10:FF:000002">
    <property type="entry name" value="Phospholipase A2 group III"/>
    <property type="match status" value="1"/>
</dbReference>
<evidence type="ECO:0000256" key="11">
    <source>
        <dbReference type="ARBA" id="ARBA00023098"/>
    </source>
</evidence>
<feature type="domain" description="Phospholipase A2-like central" evidence="15">
    <location>
        <begin position="125"/>
        <end position="220"/>
    </location>
</feature>
<evidence type="ECO:0000256" key="4">
    <source>
        <dbReference type="ARBA" id="ARBA00013278"/>
    </source>
</evidence>
<protein>
    <recommendedName>
        <fullName evidence="5">Phospholipase A2</fullName>
        <ecNumber evidence="4">3.1.1.4</ecNumber>
    </recommendedName>
    <alternativeName>
        <fullName evidence="13">Phosphatidylcholine 2-acylhydrolase</fullName>
    </alternativeName>
</protein>
<gene>
    <name evidence="16" type="ORF">LARSCL_LOCUS4022</name>
</gene>
<dbReference type="GO" id="GO:0005576">
    <property type="term" value="C:extracellular region"/>
    <property type="evidence" value="ECO:0007669"/>
    <property type="project" value="UniProtKB-SubCell"/>
</dbReference>
<keyword evidence="6" id="KW-0964">Secreted</keyword>
<evidence type="ECO:0000256" key="10">
    <source>
        <dbReference type="ARBA" id="ARBA00022963"/>
    </source>
</evidence>
<evidence type="ECO:0000256" key="2">
    <source>
        <dbReference type="ARBA" id="ARBA00001913"/>
    </source>
</evidence>
<comment type="subcellular location">
    <subcellularLocation>
        <location evidence="3">Secreted</location>
    </subcellularLocation>
</comment>
<organism evidence="16 17">
    <name type="scientific">Larinioides sclopetarius</name>
    <dbReference type="NCBI Taxonomy" id="280406"/>
    <lineage>
        <taxon>Eukaryota</taxon>
        <taxon>Metazoa</taxon>
        <taxon>Ecdysozoa</taxon>
        <taxon>Arthropoda</taxon>
        <taxon>Chelicerata</taxon>
        <taxon>Arachnida</taxon>
        <taxon>Araneae</taxon>
        <taxon>Araneomorphae</taxon>
        <taxon>Entelegynae</taxon>
        <taxon>Araneoidea</taxon>
        <taxon>Araneidae</taxon>
        <taxon>Larinioides</taxon>
    </lineage>
</organism>
<dbReference type="PANTHER" id="PTHR12253">
    <property type="entry name" value="RH14732P"/>
    <property type="match status" value="1"/>
</dbReference>
<evidence type="ECO:0000256" key="5">
    <source>
        <dbReference type="ARBA" id="ARBA00021721"/>
    </source>
</evidence>
<dbReference type="GO" id="GO:0004623">
    <property type="term" value="F:phospholipase A2 activity"/>
    <property type="evidence" value="ECO:0007669"/>
    <property type="project" value="UniProtKB-EC"/>
</dbReference>
<keyword evidence="8" id="KW-0378">Hydrolase</keyword>
<sequence length="298" mass="34640">MFGLLFFIHALLANSNEEPSERERETDSNPTRIWKFYVELDSGRMVSIHSDLRKNMTAGCYISGEKIVFNYVKSIFPKIKIMFVDKPTIESLIDSCTQTKLSRQTLDDDGEEAWQVFGKFSGLLILPGTKWCGAGNIANSRNDLGRAFEVDKCCRDHDYCDDYILGGSMKHGLRNDSPFTKSHCKCDCQFHSCLKKAGTWASNAVGIIYFDFLQIQCFKKDHPVTRCKKYVGYLMKRCMKYEQNFSGKKKWQVFDAKCYKWVFDKSELLREKGDVFDYMIQRAYKDNHYELKVDRDAN</sequence>
<feature type="signal peptide" evidence="14">
    <location>
        <begin position="1"/>
        <end position="15"/>
    </location>
</feature>
<dbReference type="Gene3D" id="1.20.90.10">
    <property type="entry name" value="Phospholipase A2 domain"/>
    <property type="match status" value="1"/>
</dbReference>
<evidence type="ECO:0000256" key="3">
    <source>
        <dbReference type="ARBA" id="ARBA00004613"/>
    </source>
</evidence>
<keyword evidence="7" id="KW-0479">Metal-binding</keyword>
<dbReference type="Proteomes" id="UP001497382">
    <property type="component" value="Unassembled WGS sequence"/>
</dbReference>
<evidence type="ECO:0000256" key="12">
    <source>
        <dbReference type="ARBA" id="ARBA00023157"/>
    </source>
</evidence>
<evidence type="ECO:0000256" key="6">
    <source>
        <dbReference type="ARBA" id="ARBA00022525"/>
    </source>
</evidence>
<feature type="chain" id="PRO_5043807994" description="Phospholipase A2" evidence="14">
    <location>
        <begin position="16"/>
        <end position="298"/>
    </location>
</feature>
<dbReference type="Pfam" id="PF05826">
    <property type="entry name" value="Phospholip_A2_2"/>
    <property type="match status" value="1"/>
</dbReference>
<dbReference type="CDD" id="cd04704">
    <property type="entry name" value="PLA2_bee_venom_like"/>
    <property type="match status" value="1"/>
</dbReference>
<comment type="cofactor">
    <cofactor evidence="2">
        <name>Ca(2+)</name>
        <dbReference type="ChEBI" id="CHEBI:29108"/>
    </cofactor>
</comment>